<geneLocation type="plasmid" evidence="1 2">
    <name>pSCATT</name>
</geneLocation>
<keyword evidence="1" id="KW-0614">Plasmid</keyword>
<dbReference type="AlphaFoldDB" id="F8JN46"/>
<dbReference type="KEGG" id="sct:SCAT_p0728"/>
<dbReference type="EMBL" id="CP003229">
    <property type="protein sequence ID" value="AEW99202.1"/>
    <property type="molecule type" value="Genomic_DNA"/>
</dbReference>
<reference evidence="2" key="1">
    <citation type="submission" date="2011-12" db="EMBL/GenBank/DDBJ databases">
        <title>Complete genome sequence of Streptomyces cattleya strain DSM 46488.</title>
        <authorList>
            <person name="Ou H.-Y."/>
            <person name="Li P."/>
            <person name="Zhao C."/>
            <person name="O'Hagan D."/>
            <person name="Deng Z."/>
        </authorList>
    </citation>
    <scope>NUCLEOTIDE SEQUENCE [LARGE SCALE GENOMIC DNA]</scope>
    <source>
        <strain evidence="2">ATCC 35852 / DSM 46488 / JCM 4925 / NBRC 14057 / NRRL 8057</strain>
        <plasmid evidence="2">Plasmid pSCATT</plasmid>
    </source>
</reference>
<dbReference type="KEGG" id="scy:SCATT_p10090"/>
<keyword evidence="2" id="KW-1185">Reference proteome</keyword>
<dbReference type="Proteomes" id="UP000007842">
    <property type="component" value="Plasmid pSCATT"/>
</dbReference>
<dbReference type="HOGENOM" id="CLU_197621_0_0_11"/>
<organism evidence="1 2">
    <name type="scientific">Streptantibioticus cattleyicolor (strain ATCC 35852 / DSM 46488 / JCM 4925 / NBRC 14057 / NRRL 8057)</name>
    <name type="common">Streptomyces cattleya</name>
    <dbReference type="NCBI Taxonomy" id="1003195"/>
    <lineage>
        <taxon>Bacteria</taxon>
        <taxon>Bacillati</taxon>
        <taxon>Actinomycetota</taxon>
        <taxon>Actinomycetes</taxon>
        <taxon>Kitasatosporales</taxon>
        <taxon>Streptomycetaceae</taxon>
        <taxon>Streptantibioticus</taxon>
    </lineage>
</organism>
<evidence type="ECO:0000313" key="1">
    <source>
        <dbReference type="EMBL" id="AEW99202.1"/>
    </source>
</evidence>
<accession>G8XDW7</accession>
<name>F8JN46_STREN</name>
<gene>
    <name evidence="1" type="ordered locus">SCATT_p10090</name>
</gene>
<accession>F8JN46</accession>
<dbReference type="RefSeq" id="WP_014151181.1">
    <property type="nucleotide sequence ID" value="NC_016113.1"/>
</dbReference>
<sequence>MNGCSWCHTNDPDADIVLIGFEDGATIVGPAYYACRNCRFDHRLIPLAESPFTDGLPPAWYTDVLPGSKPDCMYACPPAPRHRIVRWD</sequence>
<proteinExistence type="predicted"/>
<evidence type="ECO:0000313" key="2">
    <source>
        <dbReference type="Proteomes" id="UP000007842"/>
    </source>
</evidence>
<protein>
    <submittedName>
        <fullName evidence="1">Uncharacterized protein</fullName>
    </submittedName>
</protein>